<dbReference type="Pfam" id="PF14768">
    <property type="entry name" value="RPA_interact_C"/>
    <property type="match status" value="1"/>
</dbReference>
<dbReference type="InterPro" id="IPR028158">
    <property type="entry name" value="RPA_interact_N_dom"/>
</dbReference>
<name>A0A914XDH8_9BILA</name>
<dbReference type="Proteomes" id="UP000887566">
    <property type="component" value="Unplaced"/>
</dbReference>
<dbReference type="PANTHER" id="PTHR31742">
    <property type="entry name" value="RPA-INTERACTING PROTEIN RPAIN"/>
    <property type="match status" value="1"/>
</dbReference>
<keyword evidence="4" id="KW-0862">Zinc</keyword>
<dbReference type="WBParaSite" id="PSAMB.scaffold7727size7205.g30489.t1">
    <property type="protein sequence ID" value="PSAMB.scaffold7727size7205.g30489.t1"/>
    <property type="gene ID" value="PSAMB.scaffold7727size7205.g30489"/>
</dbReference>
<dbReference type="GO" id="GO:0008270">
    <property type="term" value="F:zinc ion binding"/>
    <property type="evidence" value="ECO:0007669"/>
    <property type="project" value="UniProtKB-KW"/>
</dbReference>
<dbReference type="PANTHER" id="PTHR31742:SF1">
    <property type="entry name" value="RPA-INTERACTING PROTEIN"/>
    <property type="match status" value="1"/>
</dbReference>
<feature type="domain" description="RPA-interacting protein C-terminal" evidence="7">
    <location>
        <begin position="140"/>
        <end position="226"/>
    </location>
</feature>
<accession>A0A914XDH8</accession>
<dbReference type="GO" id="GO:0006606">
    <property type="term" value="P:protein import into nucleus"/>
    <property type="evidence" value="ECO:0007669"/>
    <property type="project" value="TreeGrafter"/>
</dbReference>
<evidence type="ECO:0000256" key="5">
    <source>
        <dbReference type="ARBA" id="ARBA00023242"/>
    </source>
</evidence>
<dbReference type="AlphaFoldDB" id="A0A914XDH8"/>
<keyword evidence="8" id="KW-1185">Reference proteome</keyword>
<evidence type="ECO:0000313" key="8">
    <source>
        <dbReference type="Proteomes" id="UP000887566"/>
    </source>
</evidence>
<dbReference type="InterPro" id="IPR028159">
    <property type="entry name" value="RPA_interact_C_dom"/>
</dbReference>
<proteinExistence type="predicted"/>
<evidence type="ECO:0000256" key="4">
    <source>
        <dbReference type="ARBA" id="ARBA00022833"/>
    </source>
</evidence>
<sequence>MTSAHSSNPVSPLCERFSQYKIKSPAWKPMFRAACMQRMRASRSQYTNRLRDIDGEAADSGRRMEVDKKMVIDQVMNEELTKLRNSEKMDDDEFNLCMSIYEEIRREMYEEEQALADEFVEFEQQRLDAELASFTDDNVICPHCLHGNLQFDERNSFRCPNCEFIFIFENNIGPSREAIRECFSHAFTSHAAGDCPSQPIVSQVASTDGRAQRSLLLSCNVCSYVHVMF</sequence>
<evidence type="ECO:0000256" key="2">
    <source>
        <dbReference type="ARBA" id="ARBA00022723"/>
    </source>
</evidence>
<evidence type="ECO:0000256" key="3">
    <source>
        <dbReference type="ARBA" id="ARBA00022771"/>
    </source>
</evidence>
<dbReference type="Pfam" id="PF14766">
    <property type="entry name" value="RPA_interact_N"/>
    <property type="match status" value="1"/>
</dbReference>
<evidence type="ECO:0000313" key="9">
    <source>
        <dbReference type="WBParaSite" id="PSAMB.scaffold7727size7205.g30489.t1"/>
    </source>
</evidence>
<dbReference type="GO" id="GO:0005634">
    <property type="term" value="C:nucleus"/>
    <property type="evidence" value="ECO:0007669"/>
    <property type="project" value="UniProtKB-SubCell"/>
</dbReference>
<organism evidence="8 9">
    <name type="scientific">Plectus sambesii</name>
    <dbReference type="NCBI Taxonomy" id="2011161"/>
    <lineage>
        <taxon>Eukaryota</taxon>
        <taxon>Metazoa</taxon>
        <taxon>Ecdysozoa</taxon>
        <taxon>Nematoda</taxon>
        <taxon>Chromadorea</taxon>
        <taxon>Plectida</taxon>
        <taxon>Plectina</taxon>
        <taxon>Plectoidea</taxon>
        <taxon>Plectidae</taxon>
        <taxon>Plectus</taxon>
    </lineage>
</organism>
<dbReference type="InterPro" id="IPR028156">
    <property type="entry name" value="RIP"/>
</dbReference>
<evidence type="ECO:0000259" key="6">
    <source>
        <dbReference type="Pfam" id="PF14766"/>
    </source>
</evidence>
<protein>
    <submittedName>
        <fullName evidence="9">RPA-interacting protein C-terminal domain-containing protein</fullName>
    </submittedName>
</protein>
<evidence type="ECO:0000256" key="1">
    <source>
        <dbReference type="ARBA" id="ARBA00004123"/>
    </source>
</evidence>
<evidence type="ECO:0000259" key="7">
    <source>
        <dbReference type="Pfam" id="PF14768"/>
    </source>
</evidence>
<keyword evidence="2" id="KW-0479">Metal-binding</keyword>
<comment type="subcellular location">
    <subcellularLocation>
        <location evidence="1">Nucleus</location>
    </subcellularLocation>
</comment>
<keyword evidence="3" id="KW-0863">Zinc-finger</keyword>
<reference evidence="9" key="1">
    <citation type="submission" date="2022-11" db="UniProtKB">
        <authorList>
            <consortium name="WormBaseParasite"/>
        </authorList>
    </citation>
    <scope>IDENTIFICATION</scope>
</reference>
<feature type="domain" description="RPA-interacting protein N-terminal" evidence="6">
    <location>
        <begin position="18"/>
        <end position="52"/>
    </location>
</feature>
<keyword evidence="5" id="KW-0539">Nucleus</keyword>